<keyword evidence="4" id="KW-0520">NAD</keyword>
<accession>A0AAW9MWU0</accession>
<keyword evidence="7" id="KW-1185">Reference proteome</keyword>
<dbReference type="EMBL" id="JAYKOT010000003">
    <property type="protein sequence ID" value="MEB3428984.1"/>
    <property type="molecule type" value="Genomic_DNA"/>
</dbReference>
<dbReference type="AlphaFoldDB" id="A0AAW9MWU0"/>
<keyword evidence="5" id="KW-0627">Porphyrin biosynthesis</keyword>
<evidence type="ECO:0000256" key="3">
    <source>
        <dbReference type="ARBA" id="ARBA00023002"/>
    </source>
</evidence>
<dbReference type="Gene3D" id="3.40.50.720">
    <property type="entry name" value="NAD(P)-binding Rossmann-like Domain"/>
    <property type="match status" value="1"/>
</dbReference>
<dbReference type="Pfam" id="PF13241">
    <property type="entry name" value="NAD_binding_7"/>
    <property type="match status" value="1"/>
</dbReference>
<comment type="caution">
    <text evidence="6">The sequence shown here is derived from an EMBL/GenBank/DDBJ whole genome shotgun (WGS) entry which is preliminary data.</text>
</comment>
<evidence type="ECO:0000313" key="7">
    <source>
        <dbReference type="Proteomes" id="UP001357733"/>
    </source>
</evidence>
<reference evidence="6 7" key="1">
    <citation type="submission" date="2024-01" db="EMBL/GenBank/DDBJ databases">
        <title>Complete genome sequence of Citroniella saccharovorans strain M6.X9, isolated from human fecal sample.</title>
        <authorList>
            <person name="Cheng G."/>
            <person name="Westerholm M."/>
            <person name="Schnurer A."/>
        </authorList>
    </citation>
    <scope>NUCLEOTIDE SEQUENCE [LARGE SCALE GENOMIC DNA]</scope>
    <source>
        <strain evidence="6 7">DSM 29873</strain>
    </source>
</reference>
<proteinExistence type="predicted"/>
<dbReference type="RefSeq" id="WP_324619080.1">
    <property type="nucleotide sequence ID" value="NZ_JAYKOT010000003.1"/>
</dbReference>
<keyword evidence="3" id="KW-0560">Oxidoreductase</keyword>
<dbReference type="GO" id="GO:0004325">
    <property type="term" value="F:ferrochelatase activity"/>
    <property type="evidence" value="ECO:0007669"/>
    <property type="project" value="InterPro"/>
</dbReference>
<gene>
    <name evidence="6" type="ORF">VLK81_02905</name>
</gene>
<dbReference type="PANTHER" id="PTHR35330">
    <property type="entry name" value="SIROHEME BIOSYNTHESIS PROTEIN MET8"/>
    <property type="match status" value="1"/>
</dbReference>
<evidence type="ECO:0000256" key="1">
    <source>
        <dbReference type="ARBA" id="ARBA00005010"/>
    </source>
</evidence>
<organism evidence="6 7">
    <name type="scientific">Citroniella saccharovorans</name>
    <dbReference type="NCBI Taxonomy" id="2053367"/>
    <lineage>
        <taxon>Bacteria</taxon>
        <taxon>Bacillati</taxon>
        <taxon>Bacillota</taxon>
        <taxon>Tissierellia</taxon>
        <taxon>Tissierellales</taxon>
        <taxon>Peptoniphilaceae</taxon>
        <taxon>Citroniella</taxon>
    </lineage>
</organism>
<dbReference type="Proteomes" id="UP001357733">
    <property type="component" value="Unassembled WGS sequence"/>
</dbReference>
<name>A0AAW9MWU0_9FIRM</name>
<dbReference type="SUPFAM" id="SSF51735">
    <property type="entry name" value="NAD(P)-binding Rossmann-fold domains"/>
    <property type="match status" value="1"/>
</dbReference>
<evidence type="ECO:0000256" key="4">
    <source>
        <dbReference type="ARBA" id="ARBA00023027"/>
    </source>
</evidence>
<dbReference type="PANTHER" id="PTHR35330:SF1">
    <property type="entry name" value="SIROHEME BIOSYNTHESIS PROTEIN MET8"/>
    <property type="match status" value="1"/>
</dbReference>
<comment type="pathway">
    <text evidence="1">Porphyrin-containing compound metabolism; siroheme biosynthesis; sirohydrochlorin from precorrin-2: step 1/1.</text>
</comment>
<dbReference type="EC" id="1.3.1.76" evidence="2"/>
<protein>
    <recommendedName>
        <fullName evidence="2">precorrin-2 dehydrogenase</fullName>
        <ecNumber evidence="2">1.3.1.76</ecNumber>
    </recommendedName>
</protein>
<dbReference type="InterPro" id="IPR036291">
    <property type="entry name" value="NAD(P)-bd_dom_sf"/>
</dbReference>
<dbReference type="GO" id="GO:0043115">
    <property type="term" value="F:precorrin-2 dehydrogenase activity"/>
    <property type="evidence" value="ECO:0007669"/>
    <property type="project" value="UniProtKB-EC"/>
</dbReference>
<evidence type="ECO:0000256" key="2">
    <source>
        <dbReference type="ARBA" id="ARBA00012400"/>
    </source>
</evidence>
<dbReference type="GO" id="GO:0019354">
    <property type="term" value="P:siroheme biosynthetic process"/>
    <property type="evidence" value="ECO:0007669"/>
    <property type="project" value="InterPro"/>
</dbReference>
<evidence type="ECO:0000313" key="6">
    <source>
        <dbReference type="EMBL" id="MEB3428984.1"/>
    </source>
</evidence>
<evidence type="ECO:0000256" key="5">
    <source>
        <dbReference type="ARBA" id="ARBA00023244"/>
    </source>
</evidence>
<dbReference type="InterPro" id="IPR028161">
    <property type="entry name" value="Met8-like"/>
</dbReference>
<sequence>MFPLIVDLKDKDVLVIGFGRVGKRKIKKLNEYGICPDVFSEGFEGGEDLFFNRVNKLNLKKYLLIIQASNDSKFNEKLKKSLDPKTLYVDCEKKDRSNAFFPASFLKSGISVSFSSFGKFPLLAKELKNSYEKSFSFSEEKLELLDILRKRTKNREDRYLLLEKGLEMESISSLRELIESLGEGDEA</sequence>